<dbReference type="AlphaFoldDB" id="A0A387B8D2"/>
<accession>A0A387B8D2</accession>
<protein>
    <recommendedName>
        <fullName evidence="3">Lipoprotein</fullName>
    </recommendedName>
</protein>
<evidence type="ECO:0008006" key="3">
    <source>
        <dbReference type="Google" id="ProtNLM"/>
    </source>
</evidence>
<sequence>MSNRTLPTTAQLLTPIVGGAAVLLLAVSLTGCAQLVNGLTHVHEESFPDYAAAADGWVGVEIPAWIPDDATGLHNYATEDETQSIIRIDSPSDPVDCEPGDRTTMPFETPDWVPSEALQKDDGSLLEDALHCGDYQVIPYADGWVGWFAAAEQGQTPS</sequence>
<dbReference type="Proteomes" id="UP000278886">
    <property type="component" value="Chromosome"/>
</dbReference>
<organism evidence="1 2">
    <name type="scientific">Protaetiibacter intestinalis</name>
    <dbReference type="NCBI Taxonomy" id="2419774"/>
    <lineage>
        <taxon>Bacteria</taxon>
        <taxon>Bacillati</taxon>
        <taxon>Actinomycetota</taxon>
        <taxon>Actinomycetes</taxon>
        <taxon>Micrococcales</taxon>
        <taxon>Microbacteriaceae</taxon>
        <taxon>Protaetiibacter</taxon>
    </lineage>
</organism>
<name>A0A387B8D2_9MICO</name>
<dbReference type="PROSITE" id="PS51257">
    <property type="entry name" value="PROKAR_LIPOPROTEIN"/>
    <property type="match status" value="1"/>
</dbReference>
<dbReference type="RefSeq" id="WP_120761806.1">
    <property type="nucleotide sequence ID" value="NZ_CP032630.1"/>
</dbReference>
<dbReference type="KEGG" id="lyd:D7I47_03765"/>
<dbReference type="OrthoDB" id="5116543at2"/>
<evidence type="ECO:0000313" key="2">
    <source>
        <dbReference type="Proteomes" id="UP000278886"/>
    </source>
</evidence>
<proteinExistence type="predicted"/>
<dbReference type="EMBL" id="CP032630">
    <property type="protein sequence ID" value="AYF97455.1"/>
    <property type="molecule type" value="Genomic_DNA"/>
</dbReference>
<evidence type="ECO:0000313" key="1">
    <source>
        <dbReference type="EMBL" id="AYF97455.1"/>
    </source>
</evidence>
<reference evidence="2" key="1">
    <citation type="submission" date="2018-09" db="EMBL/GenBank/DDBJ databases">
        <title>Genome sequencing of strain 2DFWR-13.</title>
        <authorList>
            <person name="Heo J."/>
            <person name="Kim S.-J."/>
            <person name="Kwon S.-W."/>
        </authorList>
    </citation>
    <scope>NUCLEOTIDE SEQUENCE [LARGE SCALE GENOMIC DNA]</scope>
    <source>
        <strain evidence="2">2DFWR-13</strain>
    </source>
</reference>
<gene>
    <name evidence="1" type="ORF">D7I47_03765</name>
</gene>
<keyword evidence="2" id="KW-1185">Reference proteome</keyword>